<sequence length="258" mass="28917">MGKWTLCFLLLLPLTVCYDSGVTLEKTIGSEPDVTPLCTNSTLEPITLLVCKIRTERNRGEECRLFYVHGRDFEHRCDSRFTLVEKNQTIFLHLSSLTPVDSGNHTCECSFPGGTDVLHLHITVEEVNSSTAQQLLHPLIAVTIVLIITGVILALIYRRIGHSSFFTTTVRYIFDRITADAAPIRLSISRSIFPSLVNKTPEILELLHLRKDLSTHPERARHPFPVENHGLGFGGADSHPSRFTLGCKPLQYMLKVLA</sequence>
<keyword evidence="2" id="KW-1185">Reference proteome</keyword>
<dbReference type="Proteomes" id="UP000831701">
    <property type="component" value="Chromosome 11"/>
</dbReference>
<gene>
    <name evidence="1" type="ORF">L3Q82_000784</name>
</gene>
<comment type="caution">
    <text evidence="1">The sequence shown here is derived from an EMBL/GenBank/DDBJ whole genome shotgun (WGS) entry which is preliminary data.</text>
</comment>
<evidence type="ECO:0000313" key="2">
    <source>
        <dbReference type="Proteomes" id="UP000831701"/>
    </source>
</evidence>
<reference evidence="1" key="1">
    <citation type="submission" date="2022-04" db="EMBL/GenBank/DDBJ databases">
        <title>Jade perch genome.</title>
        <authorList>
            <person name="Chao B."/>
        </authorList>
    </citation>
    <scope>NUCLEOTIDE SEQUENCE</scope>
    <source>
        <strain evidence="1">CB-2022</strain>
    </source>
</reference>
<name>A0ACB8WD56_9TELE</name>
<proteinExistence type="predicted"/>
<protein>
    <submittedName>
        <fullName evidence="1">Uncharacterized protein</fullName>
    </submittedName>
</protein>
<accession>A0ACB8WD56</accession>
<dbReference type="EMBL" id="CM041541">
    <property type="protein sequence ID" value="KAI3365786.1"/>
    <property type="molecule type" value="Genomic_DNA"/>
</dbReference>
<organism evidence="1 2">
    <name type="scientific">Scortum barcoo</name>
    <name type="common">barcoo grunter</name>
    <dbReference type="NCBI Taxonomy" id="214431"/>
    <lineage>
        <taxon>Eukaryota</taxon>
        <taxon>Metazoa</taxon>
        <taxon>Chordata</taxon>
        <taxon>Craniata</taxon>
        <taxon>Vertebrata</taxon>
        <taxon>Euteleostomi</taxon>
        <taxon>Actinopterygii</taxon>
        <taxon>Neopterygii</taxon>
        <taxon>Teleostei</taxon>
        <taxon>Neoteleostei</taxon>
        <taxon>Acanthomorphata</taxon>
        <taxon>Eupercaria</taxon>
        <taxon>Centrarchiformes</taxon>
        <taxon>Terapontoidei</taxon>
        <taxon>Terapontidae</taxon>
        <taxon>Scortum</taxon>
    </lineage>
</organism>
<evidence type="ECO:0000313" key="1">
    <source>
        <dbReference type="EMBL" id="KAI3365786.1"/>
    </source>
</evidence>